<comment type="caution">
    <text evidence="2">The sequence shown here is derived from an EMBL/GenBank/DDBJ whole genome shotgun (WGS) entry which is preliminary data.</text>
</comment>
<keyword evidence="3" id="KW-1185">Reference proteome</keyword>
<dbReference type="RefSeq" id="WP_145938024.1">
    <property type="nucleotide sequence ID" value="NZ_BNAV01000001.1"/>
</dbReference>
<dbReference type="SUPFAM" id="SSF51735">
    <property type="entry name" value="NAD(P)-binding Rossmann-fold domains"/>
    <property type="match status" value="1"/>
</dbReference>
<proteinExistence type="predicted"/>
<evidence type="ECO:0000259" key="1">
    <source>
        <dbReference type="Pfam" id="PF21777"/>
    </source>
</evidence>
<reference evidence="2" key="1">
    <citation type="journal article" date="2014" name="Int. J. Syst. Evol. Microbiol.">
        <title>Complete genome sequence of Corynebacterium casei LMG S-19264T (=DSM 44701T), isolated from a smear-ripened cheese.</title>
        <authorList>
            <consortium name="US DOE Joint Genome Institute (JGI-PGF)"/>
            <person name="Walter F."/>
            <person name="Albersmeier A."/>
            <person name="Kalinowski J."/>
            <person name="Ruckert C."/>
        </authorList>
    </citation>
    <scope>NUCLEOTIDE SEQUENCE</scope>
    <source>
        <strain evidence="2">CGMCC 4.7679</strain>
    </source>
</reference>
<dbReference type="AlphaFoldDB" id="A0A8H9IR86"/>
<gene>
    <name evidence="2" type="ORF">GCM10017566_13530</name>
</gene>
<dbReference type="InterPro" id="IPR036291">
    <property type="entry name" value="NAD(P)-bd_dom_sf"/>
</dbReference>
<evidence type="ECO:0000313" key="2">
    <source>
        <dbReference type="EMBL" id="GHF41386.1"/>
    </source>
</evidence>
<dbReference type="OrthoDB" id="9872943at2"/>
<protein>
    <recommendedName>
        <fullName evidence="1">Short chain dehydrogenase-like proteobacteria domain-containing protein</fullName>
    </recommendedName>
</protein>
<name>A0A8H9IR86_9PSEU</name>
<dbReference type="Pfam" id="PF21777">
    <property type="entry name" value="SDR-like"/>
    <property type="match status" value="1"/>
</dbReference>
<dbReference type="Gene3D" id="3.40.50.720">
    <property type="entry name" value="NAD(P)-binding Rossmann-like Domain"/>
    <property type="match status" value="1"/>
</dbReference>
<dbReference type="EMBL" id="BNAV01000001">
    <property type="protein sequence ID" value="GHF41386.1"/>
    <property type="molecule type" value="Genomic_DNA"/>
</dbReference>
<accession>A0A8H9IR86</accession>
<sequence>MTVTQVIVHVSGDGGLAAAASGAVATRLGEAFGQARDAVGRLTSGDAVLLRCTADGDSVLTGALRSLCRTLAREAAARGVRVNAIVGKPEADVAGLVAFLGSDASVMCTGAVLAAC</sequence>
<feature type="domain" description="Short chain dehydrogenase-like proteobacteria" evidence="1">
    <location>
        <begin position="16"/>
        <end position="113"/>
    </location>
</feature>
<dbReference type="InterPro" id="IPR048623">
    <property type="entry name" value="SDR-like_proteobact"/>
</dbReference>
<reference evidence="2" key="2">
    <citation type="submission" date="2020-09" db="EMBL/GenBank/DDBJ databases">
        <authorList>
            <person name="Sun Q."/>
            <person name="Zhou Y."/>
        </authorList>
    </citation>
    <scope>NUCLEOTIDE SEQUENCE</scope>
    <source>
        <strain evidence="2">CGMCC 4.7679</strain>
    </source>
</reference>
<organism evidence="2 3">
    <name type="scientific">Amycolatopsis bartoniae</name>
    <dbReference type="NCBI Taxonomy" id="941986"/>
    <lineage>
        <taxon>Bacteria</taxon>
        <taxon>Bacillati</taxon>
        <taxon>Actinomycetota</taxon>
        <taxon>Actinomycetes</taxon>
        <taxon>Pseudonocardiales</taxon>
        <taxon>Pseudonocardiaceae</taxon>
        <taxon>Amycolatopsis</taxon>
    </lineage>
</organism>
<dbReference type="Proteomes" id="UP000658656">
    <property type="component" value="Unassembled WGS sequence"/>
</dbReference>
<evidence type="ECO:0000313" key="3">
    <source>
        <dbReference type="Proteomes" id="UP000658656"/>
    </source>
</evidence>